<dbReference type="SUPFAM" id="SSF55608">
    <property type="entry name" value="Homing endonucleases"/>
    <property type="match status" value="1"/>
</dbReference>
<evidence type="ECO:0000313" key="2">
    <source>
        <dbReference type="Proteomes" id="UP000566711"/>
    </source>
</evidence>
<dbReference type="Gene3D" id="3.10.28.10">
    <property type="entry name" value="Homing endonucleases"/>
    <property type="match status" value="1"/>
</dbReference>
<proteinExistence type="predicted"/>
<gene>
    <name evidence="1" type="ORF">H3H36_22180</name>
</gene>
<keyword evidence="1" id="KW-0255">Endonuclease</keyword>
<dbReference type="AlphaFoldDB" id="A0A7W2ELL8"/>
<evidence type="ECO:0000313" key="1">
    <source>
        <dbReference type="EMBL" id="MBA5608066.1"/>
    </source>
</evidence>
<dbReference type="EMBL" id="JACEZS010000024">
    <property type="protein sequence ID" value="MBA5608066.1"/>
    <property type="molecule type" value="Genomic_DNA"/>
</dbReference>
<reference evidence="1 2" key="1">
    <citation type="submission" date="2020-07" db="EMBL/GenBank/DDBJ databases">
        <title>Novel species isolated from subtropical streams in China.</title>
        <authorList>
            <person name="Lu H."/>
        </authorList>
    </citation>
    <scope>NUCLEOTIDE SEQUENCE [LARGE SCALE GENOMIC DNA]</scope>
    <source>
        <strain evidence="1 2">FT3S</strain>
    </source>
</reference>
<dbReference type="Proteomes" id="UP000566711">
    <property type="component" value="Unassembled WGS sequence"/>
</dbReference>
<comment type="caution">
    <text evidence="1">The sequence shown here is derived from an EMBL/GenBank/DDBJ whole genome shotgun (WGS) entry which is preliminary data.</text>
</comment>
<accession>A0A7W2ELL8</accession>
<keyword evidence="1" id="KW-0378">Hydrolase</keyword>
<sequence length="194" mass="22614">MKPHPLDALLQRIDDRPAARKNRLAWLAGIIDGEGNLQATVQEKKCGSDGTRRNYFEPKVRITNTDVRMIKRISEIYVEHGIVFFYAINHVKRYKNRKSTWRNQLEITVSAKVNIVKLLQLVLPYLVAKRRYAELLLDTIKWVDAQPHRGRFSKGQPYSELPAFWEHIDAMAVERDSLIEPIHTNRTANIILSW</sequence>
<keyword evidence="2" id="KW-1185">Reference proteome</keyword>
<dbReference type="InterPro" id="IPR027434">
    <property type="entry name" value="Homing_endonucl"/>
</dbReference>
<organism evidence="1 2">
    <name type="scientific">Rugamonas fusca</name>
    <dbReference type="NCBI Taxonomy" id="2758568"/>
    <lineage>
        <taxon>Bacteria</taxon>
        <taxon>Pseudomonadati</taxon>
        <taxon>Pseudomonadota</taxon>
        <taxon>Betaproteobacteria</taxon>
        <taxon>Burkholderiales</taxon>
        <taxon>Oxalobacteraceae</taxon>
        <taxon>Telluria group</taxon>
        <taxon>Rugamonas</taxon>
    </lineage>
</organism>
<name>A0A7W2ELL8_9BURK</name>
<dbReference type="RefSeq" id="WP_182220245.1">
    <property type="nucleotide sequence ID" value="NZ_JACEZS010000024.1"/>
</dbReference>
<dbReference type="GO" id="GO:0004519">
    <property type="term" value="F:endonuclease activity"/>
    <property type="evidence" value="ECO:0007669"/>
    <property type="project" value="UniProtKB-KW"/>
</dbReference>
<keyword evidence="1" id="KW-0540">Nuclease</keyword>
<protein>
    <submittedName>
        <fullName evidence="1">LAGLIDADG family homing endonuclease</fullName>
    </submittedName>
</protein>